<protein>
    <submittedName>
        <fullName evidence="1">Uncharacterized protein</fullName>
    </submittedName>
</protein>
<dbReference type="Proteomes" id="UP000078200">
    <property type="component" value="Unassembled WGS sequence"/>
</dbReference>
<evidence type="ECO:0000313" key="2">
    <source>
        <dbReference type="Proteomes" id="UP000078200"/>
    </source>
</evidence>
<dbReference type="EnsemblMetazoa" id="GAUT012666-RA">
    <property type="protein sequence ID" value="GAUT012666-PA"/>
    <property type="gene ID" value="GAUT012666"/>
</dbReference>
<keyword evidence="2" id="KW-1185">Reference proteome</keyword>
<sequence>MSSLRNAEFNQKNDLSLPTMSLNKLSRVPSARQVLMFNRFATEKCYNFLTNISENGSGGGGSFRPLEPFFKIACGTADHQNGSLHGGAGQPSLKFKCILLALSNDAIRYPDT</sequence>
<dbReference type="VEuPathDB" id="VectorBase:GAUT012666"/>
<proteinExistence type="predicted"/>
<name>A0A1A9UR35_GLOAU</name>
<accession>A0A1A9UR35</accession>
<dbReference type="AlphaFoldDB" id="A0A1A9UR35"/>
<organism evidence="1 2">
    <name type="scientific">Glossina austeni</name>
    <name type="common">Savannah tsetse fly</name>
    <dbReference type="NCBI Taxonomy" id="7395"/>
    <lineage>
        <taxon>Eukaryota</taxon>
        <taxon>Metazoa</taxon>
        <taxon>Ecdysozoa</taxon>
        <taxon>Arthropoda</taxon>
        <taxon>Hexapoda</taxon>
        <taxon>Insecta</taxon>
        <taxon>Pterygota</taxon>
        <taxon>Neoptera</taxon>
        <taxon>Endopterygota</taxon>
        <taxon>Diptera</taxon>
        <taxon>Brachycera</taxon>
        <taxon>Muscomorpha</taxon>
        <taxon>Hippoboscoidea</taxon>
        <taxon>Glossinidae</taxon>
        <taxon>Glossina</taxon>
    </lineage>
</organism>
<reference evidence="1" key="1">
    <citation type="submission" date="2020-05" db="UniProtKB">
        <authorList>
            <consortium name="EnsemblMetazoa"/>
        </authorList>
    </citation>
    <scope>IDENTIFICATION</scope>
    <source>
        <strain evidence="1">TTRI</strain>
    </source>
</reference>
<evidence type="ECO:0000313" key="1">
    <source>
        <dbReference type="EnsemblMetazoa" id="GAUT012666-PA"/>
    </source>
</evidence>